<feature type="transmembrane region" description="Helical" evidence="12">
    <location>
        <begin position="185"/>
        <end position="206"/>
    </location>
</feature>
<feature type="transmembrane region" description="Helical" evidence="12">
    <location>
        <begin position="24"/>
        <end position="45"/>
    </location>
</feature>
<feature type="domain" description="HAMP" evidence="14">
    <location>
        <begin position="207"/>
        <end position="269"/>
    </location>
</feature>
<dbReference type="PROSITE" id="PS50109">
    <property type="entry name" value="HIS_KIN"/>
    <property type="match status" value="1"/>
</dbReference>
<dbReference type="PRINTS" id="PR00344">
    <property type="entry name" value="BCTRLSENSOR"/>
</dbReference>
<organism evidence="15 16">
    <name type="scientific">Mycobacterium paraense</name>
    <dbReference type="NCBI Taxonomy" id="767916"/>
    <lineage>
        <taxon>Bacteria</taxon>
        <taxon>Bacillati</taxon>
        <taxon>Actinomycetota</taxon>
        <taxon>Actinomycetes</taxon>
        <taxon>Mycobacteriales</taxon>
        <taxon>Mycobacteriaceae</taxon>
        <taxon>Mycobacterium</taxon>
        <taxon>Mycobacterium simiae complex</taxon>
    </lineage>
</organism>
<dbReference type="InterPro" id="IPR050428">
    <property type="entry name" value="TCS_sensor_his_kinase"/>
</dbReference>
<dbReference type="STRING" id="767916.AWB91_13110"/>
<dbReference type="FunFam" id="1.10.287.130:FF:000001">
    <property type="entry name" value="Two-component sensor histidine kinase"/>
    <property type="match status" value="1"/>
</dbReference>
<dbReference type="SMART" id="SM00387">
    <property type="entry name" value="HATPase_c"/>
    <property type="match status" value="1"/>
</dbReference>
<evidence type="ECO:0000256" key="3">
    <source>
        <dbReference type="ARBA" id="ARBA00004236"/>
    </source>
</evidence>
<evidence type="ECO:0000256" key="1">
    <source>
        <dbReference type="ARBA" id="ARBA00000085"/>
    </source>
</evidence>
<dbReference type="InterPro" id="IPR003594">
    <property type="entry name" value="HATPase_dom"/>
</dbReference>
<reference evidence="15 16" key="1">
    <citation type="journal article" date="2015" name="Emerg. Microbes Infect.">
        <title>Characterization of 17 strains belonging to the Mycobacterium simiae complex and description of Mycobacterium paraense sp. nov.</title>
        <authorList>
            <person name="Fusco da Costa A.R."/>
            <person name="Fedrizzi T."/>
            <person name="Lopes M.L."/>
            <person name="Pecorari M."/>
            <person name="Oliveira da Costa W.L."/>
            <person name="Giacobazzi E."/>
            <person name="da Costa Bahia J.R."/>
            <person name="De Sanctis V."/>
            <person name="Batista Lima K.V."/>
            <person name="Bertorelli R."/>
            <person name="Grottola A."/>
            <person name="Fabio A."/>
            <person name="Mariottini A."/>
            <person name="Ferretti P."/>
            <person name="Di Leva F."/>
            <person name="Fregni Serpini G."/>
            <person name="Tagliazucchi S."/>
            <person name="Rumpianesi F."/>
            <person name="Jousson O."/>
            <person name="Segata N."/>
            <person name="Tortoli E."/>
        </authorList>
    </citation>
    <scope>NUCLEOTIDE SEQUENCE [LARGE SCALE GENOMIC DNA]</scope>
    <source>
        <strain evidence="15 16">IEC33</strain>
    </source>
</reference>
<dbReference type="Pfam" id="PF02518">
    <property type="entry name" value="HATPase_c"/>
    <property type="match status" value="1"/>
</dbReference>
<comment type="cofactor">
    <cofactor evidence="2">
        <name>a divalent metal cation</name>
        <dbReference type="ChEBI" id="CHEBI:60240"/>
    </cofactor>
</comment>
<keyword evidence="9 12" id="KW-1133">Transmembrane helix</keyword>
<evidence type="ECO:0000256" key="10">
    <source>
        <dbReference type="ARBA" id="ARBA00023012"/>
    </source>
</evidence>
<evidence type="ECO:0000256" key="5">
    <source>
        <dbReference type="ARBA" id="ARBA00022553"/>
    </source>
</evidence>
<dbReference type="InterPro" id="IPR036890">
    <property type="entry name" value="HATPase_C_sf"/>
</dbReference>
<keyword evidence="6" id="KW-0808">Transferase</keyword>
<dbReference type="RefSeq" id="WP_085246119.1">
    <property type="nucleotide sequence ID" value="NZ_LQPN01000072.1"/>
</dbReference>
<comment type="catalytic activity">
    <reaction evidence="1">
        <text>ATP + protein L-histidine = ADP + protein N-phospho-L-histidine.</text>
        <dbReference type="EC" id="2.7.13.3"/>
    </reaction>
</comment>
<evidence type="ECO:0000256" key="11">
    <source>
        <dbReference type="ARBA" id="ARBA00023136"/>
    </source>
</evidence>
<comment type="subcellular location">
    <subcellularLocation>
        <location evidence="3">Cell membrane</location>
    </subcellularLocation>
</comment>
<dbReference type="Pfam" id="PF00512">
    <property type="entry name" value="HisKA"/>
    <property type="match status" value="1"/>
</dbReference>
<dbReference type="OrthoDB" id="9786919at2"/>
<dbReference type="PANTHER" id="PTHR45436">
    <property type="entry name" value="SENSOR HISTIDINE KINASE YKOH"/>
    <property type="match status" value="1"/>
</dbReference>
<keyword evidence="8 15" id="KW-0418">Kinase</keyword>
<accession>A0A1X2A491</accession>
<dbReference type="Pfam" id="PF00672">
    <property type="entry name" value="HAMP"/>
    <property type="match status" value="1"/>
</dbReference>
<dbReference type="FunFam" id="3.30.565.10:FF:000006">
    <property type="entry name" value="Sensor histidine kinase WalK"/>
    <property type="match status" value="1"/>
</dbReference>
<keyword evidence="7 12" id="KW-0812">Transmembrane</keyword>
<dbReference type="GO" id="GO:0005509">
    <property type="term" value="F:calcium ion binding"/>
    <property type="evidence" value="ECO:0007669"/>
    <property type="project" value="UniProtKB-ARBA"/>
</dbReference>
<dbReference type="GO" id="GO:0000155">
    <property type="term" value="F:phosphorelay sensor kinase activity"/>
    <property type="evidence" value="ECO:0007669"/>
    <property type="project" value="InterPro"/>
</dbReference>
<protein>
    <recommendedName>
        <fullName evidence="4">histidine kinase</fullName>
        <ecNumber evidence="4">2.7.13.3</ecNumber>
    </recommendedName>
</protein>
<dbReference type="Gene3D" id="3.30.565.10">
    <property type="entry name" value="Histidine kinase-like ATPase, C-terminal domain"/>
    <property type="match status" value="1"/>
</dbReference>
<evidence type="ECO:0000256" key="12">
    <source>
        <dbReference type="SAM" id="Phobius"/>
    </source>
</evidence>
<evidence type="ECO:0000256" key="6">
    <source>
        <dbReference type="ARBA" id="ARBA00022679"/>
    </source>
</evidence>
<keyword evidence="5" id="KW-0597">Phosphoprotein</keyword>
<dbReference type="Gene3D" id="1.10.287.130">
    <property type="match status" value="1"/>
</dbReference>
<dbReference type="EMBL" id="LQPN01000072">
    <property type="protein sequence ID" value="ORW38240.1"/>
    <property type="molecule type" value="Genomic_DNA"/>
</dbReference>
<evidence type="ECO:0000256" key="4">
    <source>
        <dbReference type="ARBA" id="ARBA00012438"/>
    </source>
</evidence>
<dbReference type="AlphaFoldDB" id="A0A1X2A491"/>
<proteinExistence type="predicted"/>
<sequence>MTGAGHHASRDRPRWLPRSLRRQLLLGVLAVVSVVLVTVGIVSVLSLRGYVTAMSDADVDQSLDALTNSYTRYRNGEHPAAQRGTQPVAQAMLEFTDQTPGNLIAVLHDGKVIGSAVFSEAEARPAPPDVVRALETQSWPDAPPRTEKLGSLGSYRVDSRVSGSDLLVVGVSLARADQIIVRKQLTTTTLVAVALTVTAGLTVWVVGSTLRPLRRLAATAAEVAAMPLTDGDHRISVRVRPQDTDPDNEVGIVGHTLNRLLDNVDSALAHRAESDMRMRQFITDASHELRTPLAAIQGYAELTRQDSSALPPTTEYALARIESEARRMAVLVDELLLLSRLGEGQDLQTQDVDLADLVINAVNDAAVAAPTHQWVKDLPDEPVWVRGDHARLHQLVSNLLSNARVHTPPGVTVTTGITCHRFGPESPYAELTVADDGPGIDADLMPRLFERFARADTSRSNGSGIGLGLAIVSSIVKAHHGSVTAESADGRTVFRVRLPLIEDSTPDAAARPNGV</sequence>
<dbReference type="InterPro" id="IPR005467">
    <property type="entry name" value="His_kinase_dom"/>
</dbReference>
<evidence type="ECO:0000256" key="9">
    <source>
        <dbReference type="ARBA" id="ARBA00022989"/>
    </source>
</evidence>
<dbReference type="CDD" id="cd00075">
    <property type="entry name" value="HATPase"/>
    <property type="match status" value="1"/>
</dbReference>
<feature type="domain" description="Histidine kinase" evidence="13">
    <location>
        <begin position="284"/>
        <end position="502"/>
    </location>
</feature>
<dbReference type="InterPro" id="IPR004358">
    <property type="entry name" value="Sig_transdc_His_kin-like_C"/>
</dbReference>
<evidence type="ECO:0000256" key="7">
    <source>
        <dbReference type="ARBA" id="ARBA00022692"/>
    </source>
</evidence>
<dbReference type="PANTHER" id="PTHR45436:SF5">
    <property type="entry name" value="SENSOR HISTIDINE KINASE TRCS"/>
    <property type="match status" value="1"/>
</dbReference>
<evidence type="ECO:0000256" key="2">
    <source>
        <dbReference type="ARBA" id="ARBA00001968"/>
    </source>
</evidence>
<dbReference type="InterPro" id="IPR036097">
    <property type="entry name" value="HisK_dim/P_sf"/>
</dbReference>
<dbReference type="Proteomes" id="UP000193285">
    <property type="component" value="Unassembled WGS sequence"/>
</dbReference>
<dbReference type="InterPro" id="IPR003660">
    <property type="entry name" value="HAMP_dom"/>
</dbReference>
<dbReference type="SMART" id="SM00388">
    <property type="entry name" value="HisKA"/>
    <property type="match status" value="1"/>
</dbReference>
<evidence type="ECO:0000313" key="15">
    <source>
        <dbReference type="EMBL" id="ORW38240.1"/>
    </source>
</evidence>
<comment type="caution">
    <text evidence="15">The sequence shown here is derived from an EMBL/GenBank/DDBJ whole genome shotgun (WGS) entry which is preliminary data.</text>
</comment>
<evidence type="ECO:0000259" key="14">
    <source>
        <dbReference type="PROSITE" id="PS50885"/>
    </source>
</evidence>
<dbReference type="SUPFAM" id="SSF55874">
    <property type="entry name" value="ATPase domain of HSP90 chaperone/DNA topoisomerase II/histidine kinase"/>
    <property type="match status" value="1"/>
</dbReference>
<dbReference type="Gene3D" id="6.10.340.10">
    <property type="match status" value="1"/>
</dbReference>
<keyword evidence="10" id="KW-0902">Two-component regulatory system</keyword>
<evidence type="ECO:0000313" key="16">
    <source>
        <dbReference type="Proteomes" id="UP000193285"/>
    </source>
</evidence>
<dbReference type="SUPFAM" id="SSF47384">
    <property type="entry name" value="Homodimeric domain of signal transducing histidine kinase"/>
    <property type="match status" value="1"/>
</dbReference>
<evidence type="ECO:0000259" key="13">
    <source>
        <dbReference type="PROSITE" id="PS50109"/>
    </source>
</evidence>
<dbReference type="SMART" id="SM00304">
    <property type="entry name" value="HAMP"/>
    <property type="match status" value="1"/>
</dbReference>
<dbReference type="PROSITE" id="PS50885">
    <property type="entry name" value="HAMP"/>
    <property type="match status" value="1"/>
</dbReference>
<gene>
    <name evidence="15" type="ORF">AWB90_23380</name>
</gene>
<keyword evidence="11 12" id="KW-0472">Membrane</keyword>
<dbReference type="EC" id="2.7.13.3" evidence="4"/>
<dbReference type="CDD" id="cd00082">
    <property type="entry name" value="HisKA"/>
    <property type="match status" value="1"/>
</dbReference>
<dbReference type="InterPro" id="IPR003661">
    <property type="entry name" value="HisK_dim/P_dom"/>
</dbReference>
<name>A0A1X2A491_9MYCO</name>
<evidence type="ECO:0000256" key="8">
    <source>
        <dbReference type="ARBA" id="ARBA00022777"/>
    </source>
</evidence>
<dbReference type="GO" id="GO:0005886">
    <property type="term" value="C:plasma membrane"/>
    <property type="evidence" value="ECO:0007669"/>
    <property type="project" value="UniProtKB-SubCell"/>
</dbReference>